<keyword evidence="3" id="KW-0547">Nucleotide-binding</keyword>
<keyword evidence="5" id="KW-0067">ATP-binding</keyword>
<dbReference type="GO" id="GO:0016301">
    <property type="term" value="F:kinase activity"/>
    <property type="evidence" value="ECO:0007669"/>
    <property type="project" value="UniProtKB-KW"/>
</dbReference>
<evidence type="ECO:0000256" key="1">
    <source>
        <dbReference type="ARBA" id="ARBA00010688"/>
    </source>
</evidence>
<dbReference type="PANTHER" id="PTHR46566">
    <property type="entry name" value="1-PHOSPHOFRUCTOKINASE-RELATED"/>
    <property type="match status" value="1"/>
</dbReference>
<evidence type="ECO:0000256" key="5">
    <source>
        <dbReference type="ARBA" id="ARBA00022840"/>
    </source>
</evidence>
<organism evidence="8">
    <name type="scientific">Candidatus Kentrum sp. FM</name>
    <dbReference type="NCBI Taxonomy" id="2126340"/>
    <lineage>
        <taxon>Bacteria</taxon>
        <taxon>Pseudomonadati</taxon>
        <taxon>Pseudomonadota</taxon>
        <taxon>Gammaproteobacteria</taxon>
        <taxon>Candidatus Kentrum</taxon>
    </lineage>
</organism>
<dbReference type="Gene3D" id="3.40.1190.20">
    <property type="match status" value="1"/>
</dbReference>
<evidence type="ECO:0000313" key="8">
    <source>
        <dbReference type="EMBL" id="VFJ45229.1"/>
    </source>
</evidence>
<evidence type="ECO:0000313" key="9">
    <source>
        <dbReference type="EMBL" id="VFJ46584.1"/>
    </source>
</evidence>
<evidence type="ECO:0000259" key="7">
    <source>
        <dbReference type="Pfam" id="PF00294"/>
    </source>
</evidence>
<dbReference type="GO" id="GO:0016773">
    <property type="term" value="F:phosphotransferase activity, alcohol group as acceptor"/>
    <property type="evidence" value="ECO:0007669"/>
    <property type="project" value="InterPro"/>
</dbReference>
<evidence type="ECO:0000256" key="4">
    <source>
        <dbReference type="ARBA" id="ARBA00022777"/>
    </source>
</evidence>
<evidence type="ECO:0000256" key="2">
    <source>
        <dbReference type="ARBA" id="ARBA00022679"/>
    </source>
</evidence>
<dbReference type="Pfam" id="PF00294">
    <property type="entry name" value="PfkB"/>
    <property type="match status" value="1"/>
</dbReference>
<dbReference type="SUPFAM" id="SSF53613">
    <property type="entry name" value="Ribokinase-like"/>
    <property type="match status" value="1"/>
</dbReference>
<sequence>MILSFGLSPAWQQILVFDSVRIDRVNRARTAKWCASGKVFNAGVAVHTLGGPGLAMAPVGGAPRAPMEEEFNALGMGYRCLETRAGTRVCTTIIDKTAGTITELVEEGRPLAPDELERFHAAWQEEAGRAKAAIVTGSLPRGVPVSFYRALLQGQHCPMVLDFRGDGLLSVLDLEPLVVKPNREELAKTVGYSLNEDRALLSAMRSLNRRGAKWVVVTQGAGPVWVSSATECYRMTPPAVDSTELINPIGSGDAMAGAIAWRIGNGPIDNGRMNNGTTDNGRVVVEAVRLGIAAAVQNLRQLLPCRLDAATLVSESNGISVERLE</sequence>
<dbReference type="PIRSF" id="PIRSF000535">
    <property type="entry name" value="1PFK/6PFK/LacC"/>
    <property type="match status" value="1"/>
</dbReference>
<dbReference type="GO" id="GO:0005975">
    <property type="term" value="P:carbohydrate metabolic process"/>
    <property type="evidence" value="ECO:0007669"/>
    <property type="project" value="InterPro"/>
</dbReference>
<dbReference type="PANTHER" id="PTHR46566:SF2">
    <property type="entry name" value="ATP-DEPENDENT 6-PHOSPHOFRUCTOKINASE ISOZYME 2"/>
    <property type="match status" value="1"/>
</dbReference>
<dbReference type="InterPro" id="IPR017583">
    <property type="entry name" value="Tagatose/fructose_Pkinase"/>
</dbReference>
<dbReference type="GO" id="GO:0005524">
    <property type="term" value="F:ATP binding"/>
    <property type="evidence" value="ECO:0007669"/>
    <property type="project" value="UniProtKB-KW"/>
</dbReference>
<gene>
    <name evidence="9" type="ORF">BECKFM1743A_GA0114220_1003813</name>
    <name evidence="10" type="ORF">BECKFM1743B_GA0114221_100151</name>
    <name evidence="8" type="ORF">BECKFM1743C_GA0114222_1002216</name>
</gene>
<comment type="similarity">
    <text evidence="1 6">Belongs to the carbohydrate kinase PfkB family.</text>
</comment>
<evidence type="ECO:0000256" key="3">
    <source>
        <dbReference type="ARBA" id="ARBA00022741"/>
    </source>
</evidence>
<dbReference type="AlphaFoldDB" id="A0A450S0Q5"/>
<evidence type="ECO:0000256" key="6">
    <source>
        <dbReference type="PIRNR" id="PIRNR000535"/>
    </source>
</evidence>
<dbReference type="EMBL" id="CAADEZ010000038">
    <property type="protein sequence ID" value="VFJ46584.1"/>
    <property type="molecule type" value="Genomic_DNA"/>
</dbReference>
<keyword evidence="2 6" id="KW-0808">Transferase</keyword>
<proteinExistence type="inferred from homology"/>
<name>A0A450S0Q5_9GAMM</name>
<evidence type="ECO:0000313" key="10">
    <source>
        <dbReference type="EMBL" id="VFK06356.1"/>
    </source>
</evidence>
<reference evidence="8" key="1">
    <citation type="submission" date="2019-02" db="EMBL/GenBank/DDBJ databases">
        <authorList>
            <person name="Gruber-Vodicka R. H."/>
            <person name="Seah K. B. B."/>
        </authorList>
    </citation>
    <scope>NUCLEOTIDE SEQUENCE</scope>
    <source>
        <strain evidence="9">BECK_BZ163</strain>
        <strain evidence="10">BECK_BZ164</strain>
        <strain evidence="8">BECK_BZ165</strain>
    </source>
</reference>
<feature type="domain" description="Carbohydrate kinase PfkB" evidence="7">
    <location>
        <begin position="25"/>
        <end position="299"/>
    </location>
</feature>
<dbReference type="EMBL" id="CAADFA010000022">
    <property type="protein sequence ID" value="VFJ45229.1"/>
    <property type="molecule type" value="Genomic_DNA"/>
</dbReference>
<dbReference type="InterPro" id="IPR011611">
    <property type="entry name" value="PfkB_dom"/>
</dbReference>
<protein>
    <recommendedName>
        <fullName evidence="6">Phosphofructokinase</fullName>
    </recommendedName>
</protein>
<keyword evidence="4 8" id="KW-0418">Kinase</keyword>
<dbReference type="EMBL" id="CAADFL010000015">
    <property type="protein sequence ID" value="VFK06356.1"/>
    <property type="molecule type" value="Genomic_DNA"/>
</dbReference>
<dbReference type="InterPro" id="IPR029056">
    <property type="entry name" value="Ribokinase-like"/>
</dbReference>
<accession>A0A450S0Q5</accession>